<dbReference type="EMBL" id="CP129013">
    <property type="protein sequence ID" value="WLR44361.1"/>
    <property type="molecule type" value="Genomic_DNA"/>
</dbReference>
<dbReference type="Proteomes" id="UP001197974">
    <property type="component" value="Chromosome"/>
</dbReference>
<proteinExistence type="predicted"/>
<dbReference type="SUPFAM" id="SSF55729">
    <property type="entry name" value="Acyl-CoA N-acyltransferases (Nat)"/>
    <property type="match status" value="1"/>
</dbReference>
<sequence>MIIRQLKPQDAENYLYLRLEALLNNPESFASSYEEEKTRSIEKYKKRFESSGSYTYGAFQNDELIGVVTLVEERSVKLSHRATIVAMYVSSSRRGLGIGKNLMKRAIQKARELERIEQIYLTVVSTNNAARSLYSSLGFEVYGIDKRALKVNGIYFDEELMVLFL</sequence>
<dbReference type="InterPro" id="IPR000182">
    <property type="entry name" value="GNAT_dom"/>
</dbReference>
<dbReference type="PANTHER" id="PTHR43420:SF41">
    <property type="entry name" value="IAA ACETYLTRANSFERASE"/>
    <property type="match status" value="1"/>
</dbReference>
<name>A0ABY9JY70_9BACI</name>
<evidence type="ECO:0000256" key="1">
    <source>
        <dbReference type="ARBA" id="ARBA00022679"/>
    </source>
</evidence>
<evidence type="ECO:0000313" key="4">
    <source>
        <dbReference type="EMBL" id="WLR44361.1"/>
    </source>
</evidence>
<accession>A0ABY9JY70</accession>
<organism evidence="4 5">
    <name type="scientific">Bacillus carboniphilus</name>
    <dbReference type="NCBI Taxonomy" id="86663"/>
    <lineage>
        <taxon>Bacteria</taxon>
        <taxon>Bacillati</taxon>
        <taxon>Bacillota</taxon>
        <taxon>Bacilli</taxon>
        <taxon>Bacillales</taxon>
        <taxon>Bacillaceae</taxon>
        <taxon>Bacillus</taxon>
    </lineage>
</organism>
<evidence type="ECO:0000256" key="2">
    <source>
        <dbReference type="ARBA" id="ARBA00023315"/>
    </source>
</evidence>
<evidence type="ECO:0000259" key="3">
    <source>
        <dbReference type="PROSITE" id="PS51186"/>
    </source>
</evidence>
<dbReference type="Gene3D" id="3.40.630.30">
    <property type="match status" value="1"/>
</dbReference>
<reference evidence="4 5" key="1">
    <citation type="submission" date="2023-06" db="EMBL/GenBank/DDBJ databases">
        <title>Five Gram-positive bacteria isolated from mangrove sediments in Shenzhen, Guangdong, China.</title>
        <authorList>
            <person name="Yu S."/>
            <person name="Zheng W."/>
            <person name="Huang Y."/>
        </authorList>
    </citation>
    <scope>NUCLEOTIDE SEQUENCE [LARGE SCALE GENOMIC DNA]</scope>
    <source>
        <strain evidence="4 5">SaN35-3</strain>
    </source>
</reference>
<protein>
    <submittedName>
        <fullName evidence="4">GNAT family N-acetyltransferase</fullName>
    </submittedName>
</protein>
<keyword evidence="2" id="KW-0012">Acyltransferase</keyword>
<dbReference type="PANTHER" id="PTHR43420">
    <property type="entry name" value="ACETYLTRANSFERASE"/>
    <property type="match status" value="1"/>
</dbReference>
<dbReference type="InterPro" id="IPR050680">
    <property type="entry name" value="YpeA/RimI_acetyltransf"/>
</dbReference>
<gene>
    <name evidence="4" type="ORF">LC087_15965</name>
</gene>
<dbReference type="CDD" id="cd04301">
    <property type="entry name" value="NAT_SF"/>
    <property type="match status" value="1"/>
</dbReference>
<dbReference type="Pfam" id="PF00583">
    <property type="entry name" value="Acetyltransf_1"/>
    <property type="match status" value="1"/>
</dbReference>
<keyword evidence="5" id="KW-1185">Reference proteome</keyword>
<dbReference type="PROSITE" id="PS51186">
    <property type="entry name" value="GNAT"/>
    <property type="match status" value="1"/>
</dbReference>
<dbReference type="InterPro" id="IPR016181">
    <property type="entry name" value="Acyl_CoA_acyltransferase"/>
</dbReference>
<evidence type="ECO:0000313" key="5">
    <source>
        <dbReference type="Proteomes" id="UP001197974"/>
    </source>
</evidence>
<keyword evidence="1" id="KW-0808">Transferase</keyword>
<feature type="domain" description="N-acetyltransferase" evidence="3">
    <location>
        <begin position="1"/>
        <end position="165"/>
    </location>
</feature>